<name>A0A149U274_9PROT</name>
<dbReference type="Pfam" id="PF14930">
    <property type="entry name" value="Qn_am_d_aII"/>
    <property type="match status" value="1"/>
</dbReference>
<gene>
    <name evidence="5" type="ORF">AD948_08115</name>
</gene>
<proteinExistence type="predicted"/>
<dbReference type="AlphaFoldDB" id="A0A149U274"/>
<dbReference type="OrthoDB" id="5345472at2"/>
<dbReference type="InterPro" id="IPR009111">
    <property type="entry name" value="QH-AmDH_asu_dom2"/>
</dbReference>
<dbReference type="PROSITE" id="PS00879">
    <property type="entry name" value="ODR_DC_2_2"/>
    <property type="match status" value="1"/>
</dbReference>
<dbReference type="Gene3D" id="1.10.760.10">
    <property type="entry name" value="Cytochrome c-like domain"/>
    <property type="match status" value="1"/>
</dbReference>
<dbReference type="InterPro" id="IPR015184">
    <property type="entry name" value="QH-AmDH_asu_dom_IV"/>
</dbReference>
<dbReference type="GO" id="GO:0020037">
    <property type="term" value="F:heme binding"/>
    <property type="evidence" value="ECO:0007669"/>
    <property type="project" value="InterPro"/>
</dbReference>
<dbReference type="NCBIfam" id="TIGR03908">
    <property type="entry name" value="QH_alpha"/>
    <property type="match status" value="1"/>
</dbReference>
<comment type="caution">
    <text evidence="5">The sequence shown here is derived from an EMBL/GenBank/DDBJ whole genome shotgun (WGS) entry which is preliminary data.</text>
</comment>
<feature type="domain" description="Quinohemoprotein amine dehydrogenase alpha subunit" evidence="3">
    <location>
        <begin position="468"/>
        <end position="605"/>
    </location>
</feature>
<dbReference type="InterPro" id="IPR023887">
    <property type="entry name" value="QH-AmDH_asu"/>
</dbReference>
<dbReference type="InterPro" id="IPR014756">
    <property type="entry name" value="Ig_E-set"/>
</dbReference>
<dbReference type="SUPFAM" id="SSF69298">
    <property type="entry name" value="Quinohemoprotein amine dehydrogenase A chain, domain 3"/>
    <property type="match status" value="1"/>
</dbReference>
<dbReference type="InterPro" id="IPR013783">
    <property type="entry name" value="Ig-like_fold"/>
</dbReference>
<evidence type="ECO:0000313" key="5">
    <source>
        <dbReference type="EMBL" id="KXV59554.1"/>
    </source>
</evidence>
<dbReference type="SUPFAM" id="SSF46626">
    <property type="entry name" value="Cytochrome c"/>
    <property type="match status" value="2"/>
</dbReference>
<evidence type="ECO:0000259" key="3">
    <source>
        <dbReference type="Pfam" id="PF09100"/>
    </source>
</evidence>
<dbReference type="SUPFAM" id="SSF81296">
    <property type="entry name" value="E set domains"/>
    <property type="match status" value="1"/>
</dbReference>
<dbReference type="Pfam" id="PF09098">
    <property type="entry name" value="Dehyd-heme_bind"/>
    <property type="match status" value="1"/>
</dbReference>
<dbReference type="EMBL" id="LHZU01000127">
    <property type="protein sequence ID" value="KXV59554.1"/>
    <property type="molecule type" value="Genomic_DNA"/>
</dbReference>
<evidence type="ECO:0000259" key="4">
    <source>
        <dbReference type="Pfam" id="PF14930"/>
    </source>
</evidence>
<dbReference type="RefSeq" id="WP_082782366.1">
    <property type="nucleotide sequence ID" value="NZ_LHZU01000127.1"/>
</dbReference>
<dbReference type="InterPro" id="IPR022657">
    <property type="entry name" value="De-COase2_CS"/>
</dbReference>
<feature type="domain" description="Quinohemoprotein amine dehydrogenase alpha subunit haem binding" evidence="1">
    <location>
        <begin position="72"/>
        <end position="201"/>
    </location>
</feature>
<organism evidence="5 6">
    <name type="scientific">Acetobacter senegalensis</name>
    <dbReference type="NCBI Taxonomy" id="446692"/>
    <lineage>
        <taxon>Bacteria</taxon>
        <taxon>Pseudomonadati</taxon>
        <taxon>Pseudomonadota</taxon>
        <taxon>Alphaproteobacteria</taxon>
        <taxon>Acetobacterales</taxon>
        <taxon>Acetobacteraceae</taxon>
        <taxon>Acetobacter</taxon>
    </lineage>
</organism>
<protein>
    <submittedName>
        <fullName evidence="5">Quinohemoprotein amine dehydrogenase</fullName>
    </submittedName>
</protein>
<dbReference type="Pfam" id="PF09099">
    <property type="entry name" value="Qn_am_d_aIII"/>
    <property type="match status" value="1"/>
</dbReference>
<dbReference type="InterPro" id="IPR015182">
    <property type="entry name" value="QH-AmDH_asu_heme-bd_dom"/>
</dbReference>
<evidence type="ECO:0000259" key="2">
    <source>
        <dbReference type="Pfam" id="PF09099"/>
    </source>
</evidence>
<dbReference type="InterPro" id="IPR036718">
    <property type="entry name" value="H-AmDH_asu_dom2_sf"/>
</dbReference>
<evidence type="ECO:0000259" key="1">
    <source>
        <dbReference type="Pfam" id="PF09098"/>
    </source>
</evidence>
<dbReference type="Pfam" id="PF09100">
    <property type="entry name" value="Qn_am_d_aIV"/>
    <property type="match status" value="1"/>
</dbReference>
<dbReference type="Proteomes" id="UP000075360">
    <property type="component" value="Unassembled WGS sequence"/>
</dbReference>
<feature type="domain" description="Quinohemoprotein amine dehydrogenase alpha subunit" evidence="2">
    <location>
        <begin position="381"/>
        <end position="462"/>
    </location>
</feature>
<dbReference type="PATRIC" id="fig|446692.4.peg.327"/>
<reference evidence="5 6" key="1">
    <citation type="submission" date="2015-06" db="EMBL/GenBank/DDBJ databases">
        <title>Improved classification and identification of acetic acid bacteria using matrix-assisted laser desorption/ionization time-of-flight mass spectrometry; Gluconobacter nephelii and Gluconobacter uchimurae are later heterotypic synonyms of Gluconobacter japonicus and Gluconobacter oxydans, respectively.</title>
        <authorList>
            <person name="Li L."/>
            <person name="Cleenwerck I."/>
            <person name="De Vuyst L."/>
            <person name="Vandamme P."/>
        </authorList>
    </citation>
    <scope>NUCLEOTIDE SEQUENCE [LARGE SCALE GENOMIC DNA]</scope>
    <source>
        <strain evidence="5 6">LMG 23690</strain>
    </source>
</reference>
<dbReference type="Gene3D" id="2.60.40.10">
    <property type="entry name" value="Immunoglobulins"/>
    <property type="match status" value="2"/>
</dbReference>
<dbReference type="Gene3D" id="2.40.128.120">
    <property type="entry name" value="Quinohemoprotein amine dehydrogenase alpha subunit, domain 2"/>
    <property type="match status" value="1"/>
</dbReference>
<evidence type="ECO:0000313" key="6">
    <source>
        <dbReference type="Proteomes" id="UP000075360"/>
    </source>
</evidence>
<dbReference type="InterPro" id="IPR015183">
    <property type="entry name" value="QH-AmDH_asu_dom_III"/>
</dbReference>
<accession>A0A149U274</accession>
<feature type="domain" description="Quinohemoprotein amine dehydrogenase alpha subunit" evidence="4">
    <location>
        <begin position="257"/>
        <end position="372"/>
    </location>
</feature>
<dbReference type="GO" id="GO:0009055">
    <property type="term" value="F:electron transfer activity"/>
    <property type="evidence" value="ECO:0007669"/>
    <property type="project" value="InterPro"/>
</dbReference>
<sequence length="607" mass="66456">MIISFTTVSHCSSSLTYTVRKKIRRTLGLLVILSAGIVSPSTSFSQSLDASQADRDPADWLETEVGIPVTDPLTKEKCGACHTADSKENLSRISWTRATPEGWAQTLKRMVKLNGLSLTPDEARAIVRYLSTSHGLAPDEAKPVMYFAEHRILDETIIPNDTLHQTCASCHAFAQVMSSRRSYREWALLQNMHKGLYPTAQHAYDTLVDAQPAHAGEESEPKKQVPESQVALEWLKKNAQLHTPEWAAWSPSIQIPALSGKWFVKANFVGHGPLIGEMTVTPTALGSATFNTETTLRSLNGHQTFSRQGKGLVYAGYSWRGSSRSGVQPTSPDDMAAPMRETMWFAPDQTKGTGRWYWGEYHEFGLDVMLTRETGTPILALVSPAALQSSAQQIQIHLYGDALPTSFSLQDIDMGGGVTIRKIVSATPHEIVLAVDVAANATPGARNVAIRGTVLPKGLTIYSHIDYLKVTPQTSLAHLGGIKYGKGYQQFLAEGWSNGPDGKPGTSDDLLIKPVPVTWSLAEFSTVTYDDDVQFVGAINPVTGLFTPNVEGPNTKRRFMRNNYGEVWVVGTAKTDKDANGVPLVGRSYLVTTVPAYKRWDQPEVSQ</sequence>
<dbReference type="InterPro" id="IPR036909">
    <property type="entry name" value="Cyt_c-like_dom_sf"/>
</dbReference>